<evidence type="ECO:0000313" key="3">
    <source>
        <dbReference type="Proteomes" id="UP001222680"/>
    </source>
</evidence>
<protein>
    <submittedName>
        <fullName evidence="2">Glycosyltransferase family 2 protein</fullName>
    </submittedName>
</protein>
<dbReference type="PANTHER" id="PTHR22916:SF3">
    <property type="entry name" value="UDP-GLCNAC:BETAGAL BETA-1,3-N-ACETYLGLUCOSAMINYLTRANSFERASE-LIKE PROTEIN 1"/>
    <property type="match status" value="1"/>
</dbReference>
<proteinExistence type="predicted"/>
<accession>A0ABY8GEC9</accession>
<evidence type="ECO:0000313" key="2">
    <source>
        <dbReference type="EMBL" id="WFN95821.1"/>
    </source>
</evidence>
<dbReference type="Pfam" id="PF00535">
    <property type="entry name" value="Glycos_transf_2"/>
    <property type="match status" value="1"/>
</dbReference>
<dbReference type="SUPFAM" id="SSF53448">
    <property type="entry name" value="Nucleotide-diphospho-sugar transferases"/>
    <property type="match status" value="1"/>
</dbReference>
<dbReference type="InterPro" id="IPR029044">
    <property type="entry name" value="Nucleotide-diphossugar_trans"/>
</dbReference>
<keyword evidence="3" id="KW-1185">Reference proteome</keyword>
<dbReference type="RefSeq" id="WP_128574007.1">
    <property type="nucleotide sequence ID" value="NZ_CP106849.1"/>
</dbReference>
<gene>
    <name evidence="2" type="ORF">MAY91_13185</name>
</gene>
<feature type="domain" description="Glycosyltransferase 2-like" evidence="1">
    <location>
        <begin position="3"/>
        <end position="103"/>
    </location>
</feature>
<dbReference type="Proteomes" id="UP001222680">
    <property type="component" value="Chromosome"/>
</dbReference>
<organism evidence="2 3">
    <name type="scientific">Edwardsiella ictaluri</name>
    <dbReference type="NCBI Taxonomy" id="67780"/>
    <lineage>
        <taxon>Bacteria</taxon>
        <taxon>Pseudomonadati</taxon>
        <taxon>Pseudomonadota</taxon>
        <taxon>Gammaproteobacteria</taxon>
        <taxon>Enterobacterales</taxon>
        <taxon>Hafniaceae</taxon>
        <taxon>Edwardsiella</taxon>
    </lineage>
</organism>
<dbReference type="CDD" id="cd00761">
    <property type="entry name" value="Glyco_tranf_GTA_type"/>
    <property type="match status" value="1"/>
</dbReference>
<dbReference type="EMBL" id="CP092014">
    <property type="protein sequence ID" value="WFN95821.1"/>
    <property type="molecule type" value="Genomic_DNA"/>
</dbReference>
<dbReference type="Gene3D" id="3.90.550.10">
    <property type="entry name" value="Spore Coat Polysaccharide Biosynthesis Protein SpsA, Chain A"/>
    <property type="match status" value="1"/>
</dbReference>
<evidence type="ECO:0000259" key="1">
    <source>
        <dbReference type="Pfam" id="PF00535"/>
    </source>
</evidence>
<dbReference type="InterPro" id="IPR001173">
    <property type="entry name" value="Glyco_trans_2-like"/>
</dbReference>
<sequence>MFTVFTPTFNRESTLRRCYDSVINQGRVDIEWIIVDDGSTDNTRNLVESFINEGKIKIHYIYQSNSGKQSAWNRAVQEASGEFFIGLDSDDELVESALLNFTNYLHLLRSRNDLLGLRCLAIRKSTGKADSLFQVPGDHIASWYDEFASGFFGERIDIFKTRLLVEYLYPVTLGLKFIPEIWFYSVISKKYKFIYLNEPLCIFHDQALVGRLSKSTFYKHARGHRISRGAMLKNIPLRSFMKNPMGFIKTIVRYVQAVFCCILKVNRT</sequence>
<dbReference type="PANTHER" id="PTHR22916">
    <property type="entry name" value="GLYCOSYLTRANSFERASE"/>
    <property type="match status" value="1"/>
</dbReference>
<name>A0ABY8GEC9_EDWIC</name>
<reference evidence="2 3" key="1">
    <citation type="submission" date="2022-02" db="EMBL/GenBank/DDBJ databases">
        <title>Phenotypic, genotypic and serological characterization of Edwardsiella ictaluri from catfish and ornamental fish species.</title>
        <authorList>
            <person name="Rose D."/>
            <person name="Tekedar H.C."/>
            <person name="Waldbieser G.C."/>
            <person name="Aarattuthodi S."/>
            <person name="Griffin M.J."/>
        </authorList>
    </citation>
    <scope>NUCLEOTIDE SEQUENCE [LARGE SCALE GENOMIC DNA]</scope>
    <source>
        <strain evidence="2 3">13 TAL-140 K3</strain>
    </source>
</reference>